<dbReference type="EMBL" id="JAPWTJ010000318">
    <property type="protein sequence ID" value="KAJ8979726.1"/>
    <property type="molecule type" value="Genomic_DNA"/>
</dbReference>
<evidence type="ECO:0000313" key="4">
    <source>
        <dbReference type="EMBL" id="KAJ8979726.1"/>
    </source>
</evidence>
<sequence>MDIENDAFDCELMEDETIPDEIVKAATQATFDLLPSKSRTRYEQTYQIFKKWCLKKKVISICEDVLLAYLSEKSETLKCSSLWSLYSMLKAMLRTRRNIDISKYFKLTAFMKKKSVGYKAKKSRVLNKEDIDKFLVEASDEQYLMTKVLLIMGYTGACRREEITNILIDDIEDKQTMLLVKIPNTKTNKSRSFIINGEKELNLYRKYLALRPTNVPHRRLFINYNKGKCNKQPVGIHSVGNAPSKIATFLRLPNPKEYTGHCFRRSSATLLANGGADIINLKRHGGWSSSQVAEGYIEDSVQNKIDIANKIQKAGSSNTEIVSETHYNVSSSKKSHVNE</sequence>
<dbReference type="InterPro" id="IPR002104">
    <property type="entry name" value="Integrase_catalytic"/>
</dbReference>
<evidence type="ECO:0000259" key="3">
    <source>
        <dbReference type="PROSITE" id="PS51898"/>
    </source>
</evidence>
<gene>
    <name evidence="4" type="ORF">NQ317_019303</name>
</gene>
<feature type="domain" description="Tyr recombinase" evidence="3">
    <location>
        <begin position="121"/>
        <end position="309"/>
    </location>
</feature>
<dbReference type="InterPro" id="IPR050090">
    <property type="entry name" value="Tyrosine_recombinase_XerCD"/>
</dbReference>
<dbReference type="PANTHER" id="PTHR30349">
    <property type="entry name" value="PHAGE INTEGRASE-RELATED"/>
    <property type="match status" value="1"/>
</dbReference>
<protein>
    <recommendedName>
        <fullName evidence="3">Tyr recombinase domain-containing protein</fullName>
    </recommendedName>
</protein>
<dbReference type="Pfam" id="PF00589">
    <property type="entry name" value="Phage_integrase"/>
    <property type="match status" value="1"/>
</dbReference>
<reference evidence="4" key="1">
    <citation type="journal article" date="2023" name="Insect Mol. Biol.">
        <title>Genome sequencing provides insights into the evolution of gene families encoding plant cell wall-degrading enzymes in longhorned beetles.</title>
        <authorList>
            <person name="Shin N.R."/>
            <person name="Okamura Y."/>
            <person name="Kirsch R."/>
            <person name="Pauchet Y."/>
        </authorList>
    </citation>
    <scope>NUCLEOTIDE SEQUENCE</scope>
    <source>
        <strain evidence="4">MMC_N1</strain>
    </source>
</reference>
<dbReference type="Gene3D" id="1.10.443.10">
    <property type="entry name" value="Intergrase catalytic core"/>
    <property type="match status" value="1"/>
</dbReference>
<accession>A0ABQ9JNA4</accession>
<dbReference type="InterPro" id="IPR013762">
    <property type="entry name" value="Integrase-like_cat_sf"/>
</dbReference>
<dbReference type="InterPro" id="IPR011010">
    <property type="entry name" value="DNA_brk_join_enz"/>
</dbReference>
<keyword evidence="5" id="KW-1185">Reference proteome</keyword>
<dbReference type="Proteomes" id="UP001162164">
    <property type="component" value="Unassembled WGS sequence"/>
</dbReference>
<dbReference type="PANTHER" id="PTHR30349:SF41">
    <property type="entry name" value="INTEGRASE_RECOMBINASE PROTEIN MJ0367-RELATED"/>
    <property type="match status" value="1"/>
</dbReference>
<dbReference type="PROSITE" id="PS51898">
    <property type="entry name" value="TYR_RECOMBINASE"/>
    <property type="match status" value="1"/>
</dbReference>
<dbReference type="SUPFAM" id="SSF56349">
    <property type="entry name" value="DNA breaking-rejoining enzymes"/>
    <property type="match status" value="1"/>
</dbReference>
<evidence type="ECO:0000256" key="1">
    <source>
        <dbReference type="ARBA" id="ARBA00023125"/>
    </source>
</evidence>
<name>A0ABQ9JNA4_9CUCU</name>
<organism evidence="4 5">
    <name type="scientific">Molorchus minor</name>
    <dbReference type="NCBI Taxonomy" id="1323400"/>
    <lineage>
        <taxon>Eukaryota</taxon>
        <taxon>Metazoa</taxon>
        <taxon>Ecdysozoa</taxon>
        <taxon>Arthropoda</taxon>
        <taxon>Hexapoda</taxon>
        <taxon>Insecta</taxon>
        <taxon>Pterygota</taxon>
        <taxon>Neoptera</taxon>
        <taxon>Endopterygota</taxon>
        <taxon>Coleoptera</taxon>
        <taxon>Polyphaga</taxon>
        <taxon>Cucujiformia</taxon>
        <taxon>Chrysomeloidea</taxon>
        <taxon>Cerambycidae</taxon>
        <taxon>Lamiinae</taxon>
        <taxon>Monochamini</taxon>
        <taxon>Molorchus</taxon>
    </lineage>
</organism>
<evidence type="ECO:0000256" key="2">
    <source>
        <dbReference type="ARBA" id="ARBA00023172"/>
    </source>
</evidence>
<evidence type="ECO:0000313" key="5">
    <source>
        <dbReference type="Proteomes" id="UP001162164"/>
    </source>
</evidence>
<comment type="caution">
    <text evidence="4">The sequence shown here is derived from an EMBL/GenBank/DDBJ whole genome shotgun (WGS) entry which is preliminary data.</text>
</comment>
<keyword evidence="2" id="KW-0233">DNA recombination</keyword>
<keyword evidence="1" id="KW-0238">DNA-binding</keyword>
<proteinExistence type="predicted"/>